<protein>
    <submittedName>
        <fullName evidence="6">Tfp pilus assembly protein PilF</fullName>
    </submittedName>
</protein>
<dbReference type="Pfam" id="PF13181">
    <property type="entry name" value="TPR_8"/>
    <property type="match status" value="1"/>
</dbReference>
<evidence type="ECO:0000313" key="6">
    <source>
        <dbReference type="EMBL" id="EIM57984.1"/>
    </source>
</evidence>
<dbReference type="SUPFAM" id="SSF48452">
    <property type="entry name" value="TPR-like"/>
    <property type="match status" value="1"/>
</dbReference>
<dbReference type="PROSITE" id="PS51257">
    <property type="entry name" value="PROKAR_LIPOPROTEIN"/>
    <property type="match status" value="1"/>
</dbReference>
<feature type="chain" id="PRO_5038440565" evidence="5">
    <location>
        <begin position="31"/>
        <end position="438"/>
    </location>
</feature>
<dbReference type="Gene3D" id="1.25.40.10">
    <property type="entry name" value="Tetratricopeptide repeat domain"/>
    <property type="match status" value="2"/>
</dbReference>
<dbReference type="HOGENOM" id="CLU_051000_0_0_9"/>
<dbReference type="InterPro" id="IPR051012">
    <property type="entry name" value="CellSynth/LPSAsmb/PSIAsmb"/>
</dbReference>
<feature type="region of interest" description="Disordered" evidence="4">
    <location>
        <begin position="362"/>
        <end position="438"/>
    </location>
</feature>
<dbReference type="Proteomes" id="UP000005753">
    <property type="component" value="Chromosome"/>
</dbReference>
<gene>
    <name evidence="6" type="ORF">EubceDRAFT1_2232</name>
</gene>
<evidence type="ECO:0000256" key="2">
    <source>
        <dbReference type="ARBA" id="ARBA00022803"/>
    </source>
</evidence>
<dbReference type="InterPro" id="IPR019734">
    <property type="entry name" value="TPR_rpt"/>
</dbReference>
<dbReference type="AlphaFoldDB" id="I5AW11"/>
<feature type="signal peptide" evidence="5">
    <location>
        <begin position="1"/>
        <end position="30"/>
    </location>
</feature>
<evidence type="ECO:0000256" key="1">
    <source>
        <dbReference type="ARBA" id="ARBA00022737"/>
    </source>
</evidence>
<dbReference type="OrthoDB" id="305319at2"/>
<feature type="compositionally biased region" description="Polar residues" evidence="4">
    <location>
        <begin position="369"/>
        <end position="401"/>
    </location>
</feature>
<dbReference type="STRING" id="633697.EubceDRAFT1_2232"/>
<keyword evidence="1" id="KW-0677">Repeat</keyword>
<dbReference type="InterPro" id="IPR011990">
    <property type="entry name" value="TPR-like_helical_dom_sf"/>
</dbReference>
<feature type="compositionally biased region" description="Acidic residues" evidence="4">
    <location>
        <begin position="402"/>
        <end position="415"/>
    </location>
</feature>
<keyword evidence="5" id="KW-0732">Signal</keyword>
<dbReference type="PANTHER" id="PTHR45586">
    <property type="entry name" value="TPR REPEAT-CONTAINING PROTEIN PA4667"/>
    <property type="match status" value="1"/>
</dbReference>
<sequence length="438" mass="48656">MRKRVFSSKRKRQARTLMAALGMTAALLFAGCGVDESDAYYQGMQALEKKDYSGALEKFQSAVDGGRDAEGYRGIGIADMYLGKYEEASEAFAKSLNDVRYPKLNKDFIEDVLFYQAQAYLELEKYDDAATIYNQLLDGKHQGQAYLLRGKIYAIQNKFGQAGQDFQKAVSLNPSYEFYLEIYEIYVKNNRQADGAVFLQEAQEIKPSTGEDNFQLGRISYELKEYDKAEGYLRKAVASGSSGAVQLLGKVYMDAGEKDKAKELYQQCITDNTAPGAGYNGLALCEMEKGDYDSALKYVTRGLSEKDSREELLFNEIVIYEHQSDFVTAAEKMKRFLAAYPTNEAAIRENKFLESRVKETQGTAKAVIGSSQSDPSGDASTGEGQNAADSGNDTQGQQQDFTDNDGDGIPDDEWSSDGTFFNGETQEEFGNGYDSSDW</sequence>
<evidence type="ECO:0000256" key="3">
    <source>
        <dbReference type="PROSITE-ProRule" id="PRU00339"/>
    </source>
</evidence>
<accession>I5AW11</accession>
<reference evidence="6 7" key="2">
    <citation type="submission" date="2012-02" db="EMBL/GenBank/DDBJ databases">
        <title>Improved High-Quality Draft sequence of Eubacterium cellulosolvens 6.</title>
        <authorList>
            <consortium name="US DOE Joint Genome Institute"/>
            <person name="Lucas S."/>
            <person name="Han J."/>
            <person name="Lapidus A."/>
            <person name="Cheng J.-F."/>
            <person name="Goodwin L."/>
            <person name="Pitluck S."/>
            <person name="Peters L."/>
            <person name="Mikhailova N."/>
            <person name="Gu W."/>
            <person name="Detter J.C."/>
            <person name="Han C."/>
            <person name="Tapia R."/>
            <person name="Land M."/>
            <person name="Hauser L."/>
            <person name="Kyrpides N."/>
            <person name="Ivanova N."/>
            <person name="Pagani I."/>
            <person name="Johnson E."/>
            <person name="Mukhopadhyay B."/>
            <person name="Anderson I."/>
            <person name="Woyke T."/>
        </authorList>
    </citation>
    <scope>NUCLEOTIDE SEQUENCE [LARGE SCALE GENOMIC DNA]</scope>
    <source>
        <strain evidence="6 7">6</strain>
    </source>
</reference>
<proteinExistence type="predicted"/>
<dbReference type="EMBL" id="CM001487">
    <property type="protein sequence ID" value="EIM57984.1"/>
    <property type="molecule type" value="Genomic_DNA"/>
</dbReference>
<dbReference type="PANTHER" id="PTHR45586:SF1">
    <property type="entry name" value="LIPOPOLYSACCHARIDE ASSEMBLY PROTEIN B"/>
    <property type="match status" value="1"/>
</dbReference>
<dbReference type="eggNOG" id="COG0457">
    <property type="taxonomic scope" value="Bacteria"/>
</dbReference>
<reference evidence="6 7" key="1">
    <citation type="submission" date="2010-08" db="EMBL/GenBank/DDBJ databases">
        <authorList>
            <consortium name="US DOE Joint Genome Institute (JGI-PGF)"/>
            <person name="Lucas S."/>
            <person name="Copeland A."/>
            <person name="Lapidus A."/>
            <person name="Cheng J.-F."/>
            <person name="Bruce D."/>
            <person name="Goodwin L."/>
            <person name="Pitluck S."/>
            <person name="Land M.L."/>
            <person name="Hauser L."/>
            <person name="Chang Y.-J."/>
            <person name="Anderson I.J."/>
            <person name="Johnson E."/>
            <person name="Mulhopadhyay B."/>
            <person name="Kyrpides N."/>
            <person name="Woyke T.J."/>
        </authorList>
    </citation>
    <scope>NUCLEOTIDE SEQUENCE [LARGE SCALE GENOMIC DNA]</scope>
    <source>
        <strain evidence="6 7">6</strain>
    </source>
</reference>
<organism evidence="6 7">
    <name type="scientific">Eubacterium cellulosolvens (strain ATCC 43171 / JCM 9499 / 6)</name>
    <name type="common">Cillobacterium cellulosolvens</name>
    <dbReference type="NCBI Taxonomy" id="633697"/>
    <lineage>
        <taxon>Bacteria</taxon>
        <taxon>Bacillati</taxon>
        <taxon>Bacillota</taxon>
        <taxon>Clostridia</taxon>
        <taxon>Eubacteriales</taxon>
        <taxon>Eubacteriaceae</taxon>
        <taxon>Eubacterium</taxon>
    </lineage>
</organism>
<evidence type="ECO:0000256" key="4">
    <source>
        <dbReference type="SAM" id="MobiDB-lite"/>
    </source>
</evidence>
<dbReference type="PROSITE" id="PS50005">
    <property type="entry name" value="TPR"/>
    <property type="match status" value="1"/>
</dbReference>
<evidence type="ECO:0000256" key="5">
    <source>
        <dbReference type="SAM" id="SignalP"/>
    </source>
</evidence>
<keyword evidence="2 3" id="KW-0802">TPR repeat</keyword>
<feature type="repeat" description="TPR" evidence="3">
    <location>
        <begin position="143"/>
        <end position="176"/>
    </location>
</feature>
<keyword evidence="7" id="KW-1185">Reference proteome</keyword>
<evidence type="ECO:0000313" key="7">
    <source>
        <dbReference type="Proteomes" id="UP000005753"/>
    </source>
</evidence>
<name>I5AW11_EUBC6</name>
<dbReference type="SMART" id="SM00028">
    <property type="entry name" value="TPR"/>
    <property type="match status" value="5"/>
</dbReference>
<dbReference type="Pfam" id="PF13432">
    <property type="entry name" value="TPR_16"/>
    <property type="match status" value="2"/>
</dbReference>